<dbReference type="Proteomes" id="UP000268014">
    <property type="component" value="Unassembled WGS sequence"/>
</dbReference>
<dbReference type="AlphaFoldDB" id="A0A0N4VUJ6"/>
<evidence type="ECO:0000313" key="2">
    <source>
        <dbReference type="EMBL" id="VDO07236.1"/>
    </source>
</evidence>
<reference evidence="4" key="1">
    <citation type="submission" date="2017-02" db="UniProtKB">
        <authorList>
            <consortium name="WormBaseParasite"/>
        </authorList>
    </citation>
    <scope>IDENTIFICATION</scope>
</reference>
<evidence type="ECO:0000313" key="4">
    <source>
        <dbReference type="WBParaSite" id="HPLM_0000096301-mRNA-1"/>
    </source>
</evidence>
<keyword evidence="1" id="KW-1133">Transmembrane helix</keyword>
<keyword evidence="1" id="KW-0472">Membrane</keyword>
<keyword evidence="1" id="KW-0812">Transmembrane</keyword>
<feature type="transmembrane region" description="Helical" evidence="1">
    <location>
        <begin position="20"/>
        <end position="40"/>
    </location>
</feature>
<reference evidence="2 3" key="2">
    <citation type="submission" date="2018-11" db="EMBL/GenBank/DDBJ databases">
        <authorList>
            <consortium name="Pathogen Informatics"/>
        </authorList>
    </citation>
    <scope>NUCLEOTIDE SEQUENCE [LARGE SCALE GENOMIC DNA]</scope>
    <source>
        <strain evidence="2 3">MHpl1</strain>
    </source>
</reference>
<protein>
    <submittedName>
        <fullName evidence="4">MFS transporter</fullName>
    </submittedName>
</protein>
<proteinExistence type="predicted"/>
<dbReference type="WBParaSite" id="HPLM_0000096301-mRNA-1">
    <property type="protein sequence ID" value="HPLM_0000096301-mRNA-1"/>
    <property type="gene ID" value="HPLM_0000096301"/>
</dbReference>
<name>A0A0N4VUJ6_HAEPC</name>
<dbReference type="EMBL" id="UZAF01001042">
    <property type="protein sequence ID" value="VDO07236.1"/>
    <property type="molecule type" value="Genomic_DNA"/>
</dbReference>
<organism evidence="4">
    <name type="scientific">Haemonchus placei</name>
    <name type="common">Barber's pole worm</name>
    <dbReference type="NCBI Taxonomy" id="6290"/>
    <lineage>
        <taxon>Eukaryota</taxon>
        <taxon>Metazoa</taxon>
        <taxon>Ecdysozoa</taxon>
        <taxon>Nematoda</taxon>
        <taxon>Chromadorea</taxon>
        <taxon>Rhabditida</taxon>
        <taxon>Rhabditina</taxon>
        <taxon>Rhabditomorpha</taxon>
        <taxon>Strongyloidea</taxon>
        <taxon>Trichostrongylidae</taxon>
        <taxon>Haemonchus</taxon>
    </lineage>
</organism>
<evidence type="ECO:0000256" key="1">
    <source>
        <dbReference type="SAM" id="Phobius"/>
    </source>
</evidence>
<evidence type="ECO:0000313" key="3">
    <source>
        <dbReference type="Proteomes" id="UP000268014"/>
    </source>
</evidence>
<sequence>MNAIDPADRPPMNQVRNSVFLFFFSALEFFFDFVVPLFTIPSRSNQPTTKVPYR</sequence>
<gene>
    <name evidence="2" type="ORF">HPLM_LOCUS965</name>
</gene>
<keyword evidence="3" id="KW-1185">Reference proteome</keyword>
<accession>A0A0N4VUJ6</accession>